<dbReference type="EMBL" id="QJSP01000011">
    <property type="protein sequence ID" value="PYE14944.1"/>
    <property type="molecule type" value="Genomic_DNA"/>
</dbReference>
<sequence>MNTALRQWLWPVVVAIVALVIGLCAGLAVDTDRSDAVAAPVATAVDVGFAQDMSAHHQQAMMMCDLVPGDAAPDVRGLVAQIRGAQWREIGQMMGWLQMLGAPLQGAQPMSWMGDAGHRHSGETGQMPGMAGGEELTALHAATGLGSEILFLQLMIRHHQGGIDMAGHASRTAANPEIRRAAVAMVKSQSDEIAVMTVMLNQRGGQALPYPV</sequence>
<name>A0A318RL33_WILLI</name>
<dbReference type="Proteomes" id="UP000247591">
    <property type="component" value="Unassembled WGS sequence"/>
</dbReference>
<dbReference type="Gene3D" id="1.20.1260.10">
    <property type="match status" value="1"/>
</dbReference>
<comment type="caution">
    <text evidence="2">The sequence shown here is derived from an EMBL/GenBank/DDBJ whole genome shotgun (WGS) entry which is preliminary data.</text>
</comment>
<dbReference type="Pfam" id="PF03713">
    <property type="entry name" value="DUF305"/>
    <property type="match status" value="1"/>
</dbReference>
<dbReference type="OrthoDB" id="26872at2"/>
<dbReference type="PANTHER" id="PTHR36933:SF1">
    <property type="entry name" value="SLL0788 PROTEIN"/>
    <property type="match status" value="1"/>
</dbReference>
<accession>A0A318RL33</accession>
<keyword evidence="3" id="KW-1185">Reference proteome</keyword>
<evidence type="ECO:0000313" key="2">
    <source>
        <dbReference type="EMBL" id="PYE14944.1"/>
    </source>
</evidence>
<feature type="domain" description="DUF305" evidence="1">
    <location>
        <begin position="46"/>
        <end position="200"/>
    </location>
</feature>
<gene>
    <name evidence="2" type="ORF">DFR67_11118</name>
</gene>
<evidence type="ECO:0000313" key="3">
    <source>
        <dbReference type="Proteomes" id="UP000247591"/>
    </source>
</evidence>
<dbReference type="PANTHER" id="PTHR36933">
    <property type="entry name" value="SLL0788 PROTEIN"/>
    <property type="match status" value="1"/>
</dbReference>
<dbReference type="AlphaFoldDB" id="A0A318RL33"/>
<protein>
    <submittedName>
        <fullName evidence="2">Uncharacterized protein (DUF305 family)</fullName>
    </submittedName>
</protein>
<evidence type="ECO:0000259" key="1">
    <source>
        <dbReference type="Pfam" id="PF03713"/>
    </source>
</evidence>
<reference evidence="2 3" key="1">
    <citation type="submission" date="2018-06" db="EMBL/GenBank/DDBJ databases">
        <title>Genomic Encyclopedia of Type Strains, Phase IV (KMG-IV): sequencing the most valuable type-strain genomes for metagenomic binning, comparative biology and taxonomic classification.</title>
        <authorList>
            <person name="Goeker M."/>
        </authorList>
    </citation>
    <scope>NUCLEOTIDE SEQUENCE [LARGE SCALE GENOMIC DNA]</scope>
    <source>
        <strain evidence="2 3">DSM 45521</strain>
    </source>
</reference>
<dbReference type="InterPro" id="IPR005183">
    <property type="entry name" value="DUF305_CopM-like"/>
</dbReference>
<proteinExistence type="predicted"/>
<dbReference type="RefSeq" id="WP_110470969.1">
    <property type="nucleotide sequence ID" value="NZ_QJSP01000011.1"/>
</dbReference>
<organism evidence="2 3">
    <name type="scientific">Williamsia limnetica</name>
    <dbReference type="NCBI Taxonomy" id="882452"/>
    <lineage>
        <taxon>Bacteria</taxon>
        <taxon>Bacillati</taxon>
        <taxon>Actinomycetota</taxon>
        <taxon>Actinomycetes</taxon>
        <taxon>Mycobacteriales</taxon>
        <taxon>Nocardiaceae</taxon>
        <taxon>Williamsia</taxon>
    </lineage>
</organism>
<dbReference type="InterPro" id="IPR012347">
    <property type="entry name" value="Ferritin-like"/>
</dbReference>